<feature type="chain" id="PRO_5038127219" evidence="1">
    <location>
        <begin position="18"/>
        <end position="83"/>
    </location>
</feature>
<dbReference type="AlphaFoldDB" id="A0A915HQ70"/>
<sequence length="83" mass="8989">MKLAICVLLCLGTAAFSYMPESESVFGIGIGQEQWSADSSVIGQIIAEQKDFGYCSLEFDLVISENSHKDYSDSIGQFLVSVA</sequence>
<keyword evidence="2" id="KW-1185">Reference proteome</keyword>
<feature type="signal peptide" evidence="1">
    <location>
        <begin position="1"/>
        <end position="17"/>
    </location>
</feature>
<evidence type="ECO:0000256" key="1">
    <source>
        <dbReference type="SAM" id="SignalP"/>
    </source>
</evidence>
<dbReference type="WBParaSite" id="nRc.2.0.1.t03615-RA">
    <property type="protein sequence ID" value="nRc.2.0.1.t03615-RA"/>
    <property type="gene ID" value="nRc.2.0.1.g03615"/>
</dbReference>
<keyword evidence="1" id="KW-0732">Signal</keyword>
<organism evidence="2 3">
    <name type="scientific">Romanomermis culicivorax</name>
    <name type="common">Nematode worm</name>
    <dbReference type="NCBI Taxonomy" id="13658"/>
    <lineage>
        <taxon>Eukaryota</taxon>
        <taxon>Metazoa</taxon>
        <taxon>Ecdysozoa</taxon>
        <taxon>Nematoda</taxon>
        <taxon>Enoplea</taxon>
        <taxon>Dorylaimia</taxon>
        <taxon>Mermithida</taxon>
        <taxon>Mermithoidea</taxon>
        <taxon>Mermithidae</taxon>
        <taxon>Romanomermis</taxon>
    </lineage>
</organism>
<evidence type="ECO:0000313" key="2">
    <source>
        <dbReference type="Proteomes" id="UP000887565"/>
    </source>
</evidence>
<proteinExistence type="predicted"/>
<dbReference type="Proteomes" id="UP000887565">
    <property type="component" value="Unplaced"/>
</dbReference>
<evidence type="ECO:0000313" key="3">
    <source>
        <dbReference type="WBParaSite" id="nRc.2.0.1.t03615-RA"/>
    </source>
</evidence>
<protein>
    <submittedName>
        <fullName evidence="3">Uncharacterized protein</fullName>
    </submittedName>
</protein>
<name>A0A915HQ70_ROMCU</name>
<accession>A0A915HQ70</accession>
<reference evidence="3" key="1">
    <citation type="submission" date="2022-11" db="UniProtKB">
        <authorList>
            <consortium name="WormBaseParasite"/>
        </authorList>
    </citation>
    <scope>IDENTIFICATION</scope>
</reference>